<keyword evidence="2 5" id="KW-0436">Ligase</keyword>
<dbReference type="eggNOG" id="COG0318">
    <property type="taxonomic scope" value="Bacteria"/>
</dbReference>
<keyword evidence="1 5" id="KW-0474">Menaquinone biosynthesis</keyword>
<dbReference type="InterPro" id="IPR000873">
    <property type="entry name" value="AMP-dep_synth/lig_dom"/>
</dbReference>
<dbReference type="EC" id="6.2.1.26" evidence="5"/>
<feature type="domain" description="AMP-dependent synthetase/ligase" evidence="6">
    <location>
        <begin position="21"/>
        <end position="348"/>
    </location>
</feature>
<dbReference type="UniPathway" id="UPA00079"/>
<protein>
    <recommendedName>
        <fullName evidence="5">2-succinylbenzoate--CoA ligase</fullName>
        <ecNumber evidence="5">6.2.1.26</ecNumber>
    </recommendedName>
    <alternativeName>
        <fullName evidence="5">o-succinylbenzoyl-CoA synthetase</fullName>
        <shortName evidence="5">OSB-CoA synthetase</shortName>
    </alternativeName>
</protein>
<dbReference type="OrthoDB" id="9762242at2"/>
<gene>
    <name evidence="5" type="primary">menE</name>
    <name evidence="8" type="ORF">BN990_01530</name>
</gene>
<organism evidence="8 9">
    <name type="scientific">Virgibacillus massiliensis</name>
    <dbReference type="NCBI Taxonomy" id="1462526"/>
    <lineage>
        <taxon>Bacteria</taxon>
        <taxon>Bacillati</taxon>
        <taxon>Bacillota</taxon>
        <taxon>Bacilli</taxon>
        <taxon>Bacillales</taxon>
        <taxon>Bacillaceae</taxon>
        <taxon>Virgibacillus</taxon>
    </lineage>
</organism>
<dbReference type="PANTHER" id="PTHR43767">
    <property type="entry name" value="LONG-CHAIN-FATTY-ACID--COA LIGASE"/>
    <property type="match status" value="1"/>
</dbReference>
<comment type="pathway">
    <text evidence="5">Quinol/quinone metabolism; 1,4-dihydroxy-2-naphthoate biosynthesis; 1,4-dihydroxy-2-naphthoate from chorismate: step 5/7.</text>
</comment>
<dbReference type="PROSITE" id="PS00455">
    <property type="entry name" value="AMP_BINDING"/>
    <property type="match status" value="1"/>
</dbReference>
<dbReference type="STRING" id="1462526.BN990_01530"/>
<dbReference type="InterPro" id="IPR020845">
    <property type="entry name" value="AMP-binding_CS"/>
</dbReference>
<dbReference type="InterPro" id="IPR050237">
    <property type="entry name" value="ATP-dep_AMP-bd_enzyme"/>
</dbReference>
<proteinExistence type="inferred from homology"/>
<dbReference type="SUPFAM" id="SSF56801">
    <property type="entry name" value="Acetyl-CoA synthetase-like"/>
    <property type="match status" value="1"/>
</dbReference>
<dbReference type="PANTHER" id="PTHR43767:SF1">
    <property type="entry name" value="NONRIBOSOMAL PEPTIDE SYNTHASE PES1 (EUROFUNG)-RELATED"/>
    <property type="match status" value="1"/>
</dbReference>
<evidence type="ECO:0000256" key="3">
    <source>
        <dbReference type="ARBA" id="ARBA00022741"/>
    </source>
</evidence>
<evidence type="ECO:0000259" key="6">
    <source>
        <dbReference type="Pfam" id="PF00501"/>
    </source>
</evidence>
<evidence type="ECO:0000259" key="7">
    <source>
        <dbReference type="Pfam" id="PF13193"/>
    </source>
</evidence>
<dbReference type="Pfam" id="PF13193">
    <property type="entry name" value="AMP-binding_C"/>
    <property type="match status" value="1"/>
</dbReference>
<comment type="similarity">
    <text evidence="5">Belongs to the ATP-dependent AMP-binding enzyme family. MenE subfamily.</text>
</comment>
<keyword evidence="3 5" id="KW-0547">Nucleotide-binding</keyword>
<evidence type="ECO:0000313" key="9">
    <source>
        <dbReference type="Proteomes" id="UP000028875"/>
    </source>
</evidence>
<comment type="catalytic activity">
    <reaction evidence="5">
        <text>2-succinylbenzoate + ATP + CoA = 2-succinylbenzoyl-CoA + AMP + diphosphate</text>
        <dbReference type="Rhea" id="RHEA:17009"/>
        <dbReference type="ChEBI" id="CHEBI:18325"/>
        <dbReference type="ChEBI" id="CHEBI:30616"/>
        <dbReference type="ChEBI" id="CHEBI:33019"/>
        <dbReference type="ChEBI" id="CHEBI:57287"/>
        <dbReference type="ChEBI" id="CHEBI:57364"/>
        <dbReference type="ChEBI" id="CHEBI:456215"/>
        <dbReference type="EC" id="6.2.1.26"/>
    </reaction>
</comment>
<dbReference type="Proteomes" id="UP000028875">
    <property type="component" value="Unassembled WGS sequence"/>
</dbReference>
<comment type="function">
    <text evidence="5">Converts 2-succinylbenzoate (OSB) to 2-succinylbenzoyl-CoA (OSB-CoA).</text>
</comment>
<keyword evidence="4 5" id="KW-0067">ATP-binding</keyword>
<dbReference type="InterPro" id="IPR025110">
    <property type="entry name" value="AMP-bd_C"/>
</dbReference>
<dbReference type="GO" id="GO:0005524">
    <property type="term" value="F:ATP binding"/>
    <property type="evidence" value="ECO:0007669"/>
    <property type="project" value="UniProtKB-KW"/>
</dbReference>
<dbReference type="GO" id="GO:0009234">
    <property type="term" value="P:menaquinone biosynthetic process"/>
    <property type="evidence" value="ECO:0007669"/>
    <property type="project" value="UniProtKB-UniRule"/>
</dbReference>
<reference evidence="8 9" key="1">
    <citation type="submission" date="2014-03" db="EMBL/GenBank/DDBJ databases">
        <authorList>
            <person name="Urmite Genomes U."/>
        </authorList>
    </citation>
    <scope>NUCLEOTIDE SEQUENCE [LARGE SCALE GENOMIC DNA]</scope>
    <source>
        <strain evidence="8 9">Vm-5</strain>
    </source>
</reference>
<dbReference type="AlphaFoldDB" id="A0A024Q9M8"/>
<dbReference type="Gene3D" id="3.40.50.12780">
    <property type="entry name" value="N-terminal domain of ligase-like"/>
    <property type="match status" value="1"/>
</dbReference>
<evidence type="ECO:0000256" key="1">
    <source>
        <dbReference type="ARBA" id="ARBA00022428"/>
    </source>
</evidence>
<evidence type="ECO:0000256" key="5">
    <source>
        <dbReference type="HAMAP-Rule" id="MF_00731"/>
    </source>
</evidence>
<accession>A0A024Q9M8</accession>
<evidence type="ECO:0000313" key="8">
    <source>
        <dbReference type="EMBL" id="CDQ39243.1"/>
    </source>
</evidence>
<dbReference type="EMBL" id="CCDP010000001">
    <property type="protein sequence ID" value="CDQ39243.1"/>
    <property type="molecule type" value="Genomic_DNA"/>
</dbReference>
<dbReference type="HAMAP" id="MF_00731">
    <property type="entry name" value="MenE"/>
    <property type="match status" value="1"/>
</dbReference>
<dbReference type="Gene3D" id="3.30.300.30">
    <property type="match status" value="1"/>
</dbReference>
<feature type="domain" description="AMP-binding enzyme C-terminal" evidence="7">
    <location>
        <begin position="398"/>
        <end position="471"/>
    </location>
</feature>
<dbReference type="NCBIfam" id="NF002966">
    <property type="entry name" value="PRK03640.1"/>
    <property type="match status" value="1"/>
</dbReference>
<dbReference type="InterPro" id="IPR045851">
    <property type="entry name" value="AMP-bd_C_sf"/>
</dbReference>
<dbReference type="NCBIfam" id="TIGR01923">
    <property type="entry name" value="menE"/>
    <property type="match status" value="1"/>
</dbReference>
<sequence>MQDTTIPHWLSKQADISPHCSAIELVNGQRLTFEELKNQSQTYAKKLADWGVKEGFHVAILSTNKQEMIVAIHALSYLKAVAVLLNIRLTKDELMYQLNDADVCFLIYPEELKDKASSLSIKHQASYTEIHQRHPKKIALAKEIRLNDPFTIMYTSGTTGFPKGVIHTYGNHWWSAIGSALNLGIHDQDKWLAALPLFHVSGLSILIRSVIYGMPVYLLEKFNKKAVHQAIINDGVTIVSVVTVMLQQLVEELGTNQYPTTLRCFLLGGGPAPLPLLKQAKKLNVPVFQSFGMTETASQIVTLNANDALKKVGSAGKALFPAQVKVESSDQTIGEIYVKGPMVTSGYYKKPEATNKILKDGWLATGDLGYLDDEGFLYVVDRRNDLIISGGENIYPSEIESVLSGHPAIKEAGVTGISDDKWGEVPIAFVVTNTQIAFDEVMNYLREHIANYKLPKEIHEVAALPRNASNKLVRSQLRHIRKE</sequence>
<dbReference type="UniPathway" id="UPA01057">
    <property type="reaction ID" value="UER00166"/>
</dbReference>
<comment type="pathway">
    <text evidence="5">Quinol/quinone metabolism; menaquinone biosynthesis.</text>
</comment>
<comment type="caution">
    <text evidence="8">The sequence shown here is derived from an EMBL/GenBank/DDBJ whole genome shotgun (WGS) entry which is preliminary data.</text>
</comment>
<dbReference type="Pfam" id="PF00501">
    <property type="entry name" value="AMP-binding"/>
    <property type="match status" value="1"/>
</dbReference>
<keyword evidence="9" id="KW-1185">Reference proteome</keyword>
<evidence type="ECO:0000256" key="4">
    <source>
        <dbReference type="ARBA" id="ARBA00022840"/>
    </source>
</evidence>
<reference evidence="9" key="2">
    <citation type="submission" date="2014-05" db="EMBL/GenBank/DDBJ databases">
        <title>Draft genome sequence of Virgibacillus massiliensis Vm-5.</title>
        <authorList>
            <person name="Khelaifia S."/>
            <person name="Croce O."/>
            <person name="Lagier J.C."/>
            <person name="Raoult D."/>
        </authorList>
    </citation>
    <scope>NUCLEOTIDE SEQUENCE [LARGE SCALE GENOMIC DNA]</scope>
    <source>
        <strain evidence="9">Vm-5</strain>
    </source>
</reference>
<dbReference type="RefSeq" id="WP_038243191.1">
    <property type="nucleotide sequence ID" value="NZ_BNER01000003.1"/>
</dbReference>
<name>A0A024Q9M8_9BACI</name>
<evidence type="ECO:0000256" key="2">
    <source>
        <dbReference type="ARBA" id="ARBA00022598"/>
    </source>
</evidence>
<dbReference type="InterPro" id="IPR042099">
    <property type="entry name" value="ANL_N_sf"/>
</dbReference>
<dbReference type="InterPro" id="IPR010192">
    <property type="entry name" value="MenE"/>
</dbReference>
<dbReference type="GO" id="GO:0008756">
    <property type="term" value="F:o-succinylbenzoate-CoA ligase activity"/>
    <property type="evidence" value="ECO:0007669"/>
    <property type="project" value="UniProtKB-UniRule"/>
</dbReference>